<organism evidence="2 3">
    <name type="scientific">Mucilaginibacter polytrichastri</name>
    <dbReference type="NCBI Taxonomy" id="1302689"/>
    <lineage>
        <taxon>Bacteria</taxon>
        <taxon>Pseudomonadati</taxon>
        <taxon>Bacteroidota</taxon>
        <taxon>Sphingobacteriia</taxon>
        <taxon>Sphingobacteriales</taxon>
        <taxon>Sphingobacteriaceae</taxon>
        <taxon>Mucilaginibacter</taxon>
    </lineage>
</organism>
<evidence type="ECO:0000256" key="1">
    <source>
        <dbReference type="SAM" id="MobiDB-lite"/>
    </source>
</evidence>
<sequence length="60" mass="6917">MIAMKSQQDPNVTGRKYNGSPYLKLKRVKNSPRQKIRQKLRAFAPLDDLLPHERQLLTAG</sequence>
<feature type="region of interest" description="Disordered" evidence="1">
    <location>
        <begin position="1"/>
        <end position="34"/>
    </location>
</feature>
<name>A0A1Q5ZWJ9_9SPHI</name>
<evidence type="ECO:0000313" key="2">
    <source>
        <dbReference type="EMBL" id="OKS86151.1"/>
    </source>
</evidence>
<dbReference type="STRING" id="1302689.RG47T_1601"/>
<keyword evidence="3" id="KW-1185">Reference proteome</keyword>
<dbReference type="Proteomes" id="UP000186720">
    <property type="component" value="Unassembled WGS sequence"/>
</dbReference>
<feature type="compositionally biased region" description="Basic residues" evidence="1">
    <location>
        <begin position="24"/>
        <end position="34"/>
    </location>
</feature>
<gene>
    <name evidence="2" type="ORF">RG47T_1601</name>
</gene>
<proteinExistence type="predicted"/>
<accession>A0A1Q5ZWJ9</accession>
<feature type="compositionally biased region" description="Polar residues" evidence="1">
    <location>
        <begin position="1"/>
        <end position="11"/>
    </location>
</feature>
<evidence type="ECO:0000313" key="3">
    <source>
        <dbReference type="Proteomes" id="UP000186720"/>
    </source>
</evidence>
<protein>
    <submittedName>
        <fullName evidence="2">Uncharacterized protein</fullName>
    </submittedName>
</protein>
<dbReference type="AlphaFoldDB" id="A0A1Q5ZWJ9"/>
<reference evidence="2 3" key="1">
    <citation type="submission" date="2016-11" db="EMBL/GenBank/DDBJ databases">
        <title>Whole Genome Sequencing of Mucilaginibacter polytrichastri RG4-7(T) isolated from the moss sample.</title>
        <authorList>
            <person name="Li Y."/>
        </authorList>
    </citation>
    <scope>NUCLEOTIDE SEQUENCE [LARGE SCALE GENOMIC DNA]</scope>
    <source>
        <strain evidence="2 3">RG4-7</strain>
    </source>
</reference>
<dbReference type="EMBL" id="MPPL01000001">
    <property type="protein sequence ID" value="OKS86151.1"/>
    <property type="molecule type" value="Genomic_DNA"/>
</dbReference>
<comment type="caution">
    <text evidence="2">The sequence shown here is derived from an EMBL/GenBank/DDBJ whole genome shotgun (WGS) entry which is preliminary data.</text>
</comment>